<dbReference type="SMART" id="SM00497">
    <property type="entry name" value="IENR1"/>
    <property type="match status" value="1"/>
</dbReference>
<dbReference type="SMART" id="SM00496">
    <property type="entry name" value="IENR2"/>
    <property type="match status" value="2"/>
</dbReference>
<dbReference type="Pfam" id="PF01541">
    <property type="entry name" value="GIY-YIG"/>
    <property type="match status" value="1"/>
</dbReference>
<dbReference type="SUPFAM" id="SSF64496">
    <property type="entry name" value="DNA-binding domain of intron-encoded endonucleases"/>
    <property type="match status" value="1"/>
</dbReference>
<evidence type="ECO:0000256" key="4">
    <source>
        <dbReference type="ARBA" id="ARBA00022759"/>
    </source>
</evidence>
<dbReference type="Gene3D" id="3.40.1440.10">
    <property type="entry name" value="GIY-YIG endonuclease"/>
    <property type="match status" value="1"/>
</dbReference>
<dbReference type="InterPro" id="IPR006350">
    <property type="entry name" value="Intron_endoG1"/>
</dbReference>
<protein>
    <submittedName>
        <fullName evidence="8">Endonuclease</fullName>
    </submittedName>
</protein>
<comment type="similarity">
    <text evidence="2">To endonucleases of group I introns of fungi and phage.</text>
</comment>
<comment type="cofactor">
    <cofactor evidence="1">
        <name>Mg(2+)</name>
        <dbReference type="ChEBI" id="CHEBI:18420"/>
    </cofactor>
</comment>
<keyword evidence="9" id="KW-1185">Reference proteome</keyword>
<accession>A0A7M1RX73</accession>
<evidence type="ECO:0000256" key="6">
    <source>
        <dbReference type="ARBA" id="ARBA00022842"/>
    </source>
</evidence>
<dbReference type="KEGG" id="vg:65128935"/>
<dbReference type="InterPro" id="IPR003611">
    <property type="entry name" value="NUMOD3"/>
</dbReference>
<evidence type="ECO:0000259" key="7">
    <source>
        <dbReference type="PROSITE" id="PS50164"/>
    </source>
</evidence>
<reference evidence="8 9" key="1">
    <citation type="submission" date="2020-07" db="EMBL/GenBank/DDBJ databases">
        <title>Taxonomic proposal: Crassvirales, a new order of highly abundant and diverse bacterial viruses.</title>
        <authorList>
            <person name="Shkoporov A.N."/>
            <person name="Stockdale S.R."/>
            <person name="Guerin E."/>
            <person name="Ross R.P."/>
            <person name="Hill C."/>
        </authorList>
    </citation>
    <scope>NUCLEOTIDE SEQUENCE [LARGE SCALE GENOMIC DNA]</scope>
</reference>
<dbReference type="RefSeq" id="YP_010110619.1">
    <property type="nucleotide sequence ID" value="NC_055873.1"/>
</dbReference>
<evidence type="ECO:0000313" key="9">
    <source>
        <dbReference type="Proteomes" id="UP000594063"/>
    </source>
</evidence>
<dbReference type="PROSITE" id="PS50164">
    <property type="entry name" value="GIY_YIG"/>
    <property type="match status" value="1"/>
</dbReference>
<dbReference type="EMBL" id="MT774380">
    <property type="protein sequence ID" value="QOR58461.1"/>
    <property type="molecule type" value="Genomic_DNA"/>
</dbReference>
<name>A0A7M1RX73_9CAUD</name>
<sequence>MKTYEVYKITNKLNNKIYIGITSQGAGVRYYKHLSDALHGSPFPIHNALRKYGKENFTLEIIELCETSEILKEREKYWIAFYNSTNREIGYNMTEGGDGTFGRLHSEETKEKIRQKALGRKASEETKRKLSQIYKQNYSEAHRKAVAESNAKRTKAILMFDRQNNLIKEYPSLKLAASENHLHVDTIRNIAKGKSNGSGEYIFKYKEAA</sequence>
<keyword evidence="6" id="KW-0460">Magnesium</keyword>
<proteinExistence type="predicted"/>
<dbReference type="GO" id="GO:0016787">
    <property type="term" value="F:hydrolase activity"/>
    <property type="evidence" value="ECO:0007669"/>
    <property type="project" value="UniProtKB-KW"/>
</dbReference>
<organism evidence="8 9">
    <name type="scientific">uncultured phage cr1_1</name>
    <dbReference type="NCBI Taxonomy" id="2772064"/>
    <lineage>
        <taxon>Viruses</taxon>
        <taxon>Duplodnaviria</taxon>
        <taxon>Heunggongvirae</taxon>
        <taxon>Uroviricota</taxon>
        <taxon>Caudoviricetes</taxon>
        <taxon>Crassvirales</taxon>
        <taxon>Suoliviridae</taxon>
        <taxon>Boorivirinae</taxon>
        <taxon>Culoivirus</taxon>
        <taxon>Culoivirus americanus</taxon>
    </lineage>
</organism>
<dbReference type="NCBIfam" id="TIGR01453">
    <property type="entry name" value="grpIintron_endo"/>
    <property type="match status" value="1"/>
</dbReference>
<evidence type="ECO:0000256" key="2">
    <source>
        <dbReference type="ARBA" id="ARBA00010045"/>
    </source>
</evidence>
<evidence type="ECO:0000256" key="3">
    <source>
        <dbReference type="ARBA" id="ARBA00022722"/>
    </source>
</evidence>
<keyword evidence="3" id="KW-0540">Nuclease</keyword>
<dbReference type="Proteomes" id="UP000594063">
    <property type="component" value="Segment"/>
</dbReference>
<dbReference type="Gene3D" id="1.10.10.10">
    <property type="entry name" value="Winged helix-like DNA-binding domain superfamily/Winged helix DNA-binding domain"/>
    <property type="match status" value="1"/>
</dbReference>
<evidence type="ECO:0000313" key="8">
    <source>
        <dbReference type="EMBL" id="QOR58461.1"/>
    </source>
</evidence>
<evidence type="ECO:0000256" key="5">
    <source>
        <dbReference type="ARBA" id="ARBA00022801"/>
    </source>
</evidence>
<dbReference type="GO" id="GO:0004519">
    <property type="term" value="F:endonuclease activity"/>
    <property type="evidence" value="ECO:0007669"/>
    <property type="project" value="UniProtKB-KW"/>
</dbReference>
<dbReference type="GeneID" id="65128935"/>
<dbReference type="InterPro" id="IPR035901">
    <property type="entry name" value="GIY-YIG_endonuc_sf"/>
</dbReference>
<dbReference type="InterPro" id="IPR000305">
    <property type="entry name" value="GIY-YIG_endonuc"/>
</dbReference>
<dbReference type="InterPro" id="IPR036388">
    <property type="entry name" value="WH-like_DNA-bd_sf"/>
</dbReference>
<dbReference type="GO" id="GO:0003677">
    <property type="term" value="F:DNA binding"/>
    <property type="evidence" value="ECO:0007669"/>
    <property type="project" value="InterPro"/>
</dbReference>
<evidence type="ECO:0000256" key="1">
    <source>
        <dbReference type="ARBA" id="ARBA00001946"/>
    </source>
</evidence>
<feature type="domain" description="GIY-YIG" evidence="7">
    <location>
        <begin position="2"/>
        <end position="88"/>
    </location>
</feature>
<dbReference type="SUPFAM" id="SSF82771">
    <property type="entry name" value="GIY-YIG endonuclease"/>
    <property type="match status" value="1"/>
</dbReference>
<dbReference type="CDD" id="cd10443">
    <property type="entry name" value="GIY-YIG_HE_Tlr8p_PBC-V_like"/>
    <property type="match status" value="1"/>
</dbReference>
<dbReference type="InterPro" id="IPR003647">
    <property type="entry name" value="Intron_nuc_1_rpt"/>
</dbReference>
<keyword evidence="4 8" id="KW-0255">Endonuclease</keyword>
<dbReference type="Pfam" id="PF07460">
    <property type="entry name" value="NUMOD3"/>
    <property type="match status" value="2"/>
</dbReference>
<keyword evidence="5" id="KW-0378">Hydrolase</keyword>
<dbReference type="SMART" id="SM00465">
    <property type="entry name" value="GIYc"/>
    <property type="match status" value="1"/>
</dbReference>